<dbReference type="EMBL" id="FUZT01000001">
    <property type="protein sequence ID" value="SKC36064.1"/>
    <property type="molecule type" value="Genomic_DNA"/>
</dbReference>
<evidence type="ECO:0000256" key="1">
    <source>
        <dbReference type="SAM" id="Phobius"/>
    </source>
</evidence>
<protein>
    <submittedName>
        <fullName evidence="3">Signal transducer regulating beta-lactamase production, contains metallopeptidase domain</fullName>
    </submittedName>
</protein>
<keyword evidence="1" id="KW-1133">Transmembrane helix</keyword>
<sequence>MDKVFLQIINMSITSSYVILFVIVARLFLKKVPKIFSYVLWSVVLFRLVCPFSFESIFSLIPFNKQTVPQNIMYLESPQIDSGFRAIDKTVNKSLPAQIVGTASANPMEIWITLGEFIWLLGIVALVIYSVFTTIRLYKKIKFAEFISDNIYEMDEIKTPFVFGIIEPKIYLPINLFKTERDYVIKHEQIHIRRFDHIIKPFAFFVLCIHWFNPLVWIAFFLMGEDMELSCDESVIKEMGNDIKKDYSTSLLSMSTGKRIIGGSPLTFGENNIKGRIKNILSYKKPRFWVVVVVIISVVIVSIGLISDPHKKQLTVVDYANQFVEEEIRDFENIKGSDVKIVDRKITKLEKMDTFYDMLPYPIEIWRLEYHLKPDDINKVMIAGGLSEVDGWITEYASGGGKVMLIFSYEHSKPHYLGNLWGVERDLTTIAGRETELRSFLEGMNLLPHETYKGKHILVKFPISTGETCQLFLSQPVIKGDSGIWCVERWMDGNGNIYYVTPDAKGIIGDYYKELQKQCDDGHKQFLLDPLQVAFQYINNDIGLGQNVSLDELVVQYYAKIEDFQEVPESHFIGFISDFNIEKALFHLDRIEWLTDNDTERLRELNIDANDMPNGFYIHNPNKYPMYCEVTDQTQYSIINWGEEITHKSVTLEEFIQYLEQYSEFAPPFRIVTKEGYVKSIIEQYVP</sequence>
<dbReference type="STRING" id="36842.SAMN02194393_00114"/>
<accession>A0A1T5IA37</accession>
<keyword evidence="4" id="KW-1185">Reference proteome</keyword>
<reference evidence="3 4" key="1">
    <citation type="submission" date="2017-02" db="EMBL/GenBank/DDBJ databases">
        <authorList>
            <person name="Peterson S.W."/>
        </authorList>
    </citation>
    <scope>NUCLEOTIDE SEQUENCE [LARGE SCALE GENOMIC DNA]</scope>
    <source>
        <strain evidence="3 4">M1</strain>
    </source>
</reference>
<dbReference type="Proteomes" id="UP000190285">
    <property type="component" value="Unassembled WGS sequence"/>
</dbReference>
<evidence type="ECO:0000313" key="4">
    <source>
        <dbReference type="Proteomes" id="UP000190285"/>
    </source>
</evidence>
<dbReference type="InterPro" id="IPR052173">
    <property type="entry name" value="Beta-lactam_resp_regulator"/>
</dbReference>
<feature type="transmembrane region" description="Helical" evidence="1">
    <location>
        <begin position="35"/>
        <end position="54"/>
    </location>
</feature>
<evidence type="ECO:0000259" key="2">
    <source>
        <dbReference type="Pfam" id="PF05569"/>
    </source>
</evidence>
<name>A0A1T5IA37_9FIRM</name>
<organism evidence="3 4">
    <name type="scientific">Maledivibacter halophilus</name>
    <dbReference type="NCBI Taxonomy" id="36842"/>
    <lineage>
        <taxon>Bacteria</taxon>
        <taxon>Bacillati</taxon>
        <taxon>Bacillota</taxon>
        <taxon>Clostridia</taxon>
        <taxon>Peptostreptococcales</taxon>
        <taxon>Caminicellaceae</taxon>
        <taxon>Maledivibacter</taxon>
    </lineage>
</organism>
<dbReference type="Pfam" id="PF05569">
    <property type="entry name" value="Peptidase_M56"/>
    <property type="match status" value="1"/>
</dbReference>
<feature type="domain" description="Peptidase M56" evidence="2">
    <location>
        <begin position="7"/>
        <end position="280"/>
    </location>
</feature>
<dbReference type="CDD" id="cd07341">
    <property type="entry name" value="M56_BlaR1_MecR1_like"/>
    <property type="match status" value="1"/>
</dbReference>
<dbReference type="PANTHER" id="PTHR34978:SF3">
    <property type="entry name" value="SLR0241 PROTEIN"/>
    <property type="match status" value="1"/>
</dbReference>
<feature type="transmembrane region" description="Helical" evidence="1">
    <location>
        <begin position="202"/>
        <end position="223"/>
    </location>
</feature>
<feature type="transmembrane region" description="Helical" evidence="1">
    <location>
        <begin position="117"/>
        <end position="138"/>
    </location>
</feature>
<dbReference type="RefSeq" id="WP_079488552.1">
    <property type="nucleotide sequence ID" value="NZ_FUZT01000001.1"/>
</dbReference>
<feature type="transmembrane region" description="Helical" evidence="1">
    <location>
        <begin position="288"/>
        <end position="306"/>
    </location>
</feature>
<dbReference type="AlphaFoldDB" id="A0A1T5IA37"/>
<proteinExistence type="predicted"/>
<keyword evidence="1" id="KW-0812">Transmembrane</keyword>
<dbReference type="InterPro" id="IPR008756">
    <property type="entry name" value="Peptidase_M56"/>
</dbReference>
<dbReference type="OrthoDB" id="9804799at2"/>
<keyword evidence="1" id="KW-0472">Membrane</keyword>
<feature type="transmembrane region" description="Helical" evidence="1">
    <location>
        <begin position="6"/>
        <end position="28"/>
    </location>
</feature>
<evidence type="ECO:0000313" key="3">
    <source>
        <dbReference type="EMBL" id="SKC36064.1"/>
    </source>
</evidence>
<gene>
    <name evidence="3" type="ORF">SAMN02194393_00114</name>
</gene>
<dbReference type="PANTHER" id="PTHR34978">
    <property type="entry name" value="POSSIBLE SENSOR-TRANSDUCER PROTEIN BLAR"/>
    <property type="match status" value="1"/>
</dbReference>